<reference evidence="1" key="1">
    <citation type="submission" date="2023-03" db="UniProtKB">
        <authorList>
            <consortium name="EnsemblPlants"/>
        </authorList>
    </citation>
    <scope>IDENTIFICATION</scope>
</reference>
<sequence length="314" mass="36120">MVETEVDLCPMIFFSVSDYPKEVVGFTVLVARESGGGQRRRISQVIFLHPASLLPHIYSHGHICLDLVVTIYCLFHHPLYLRECVQRSLFRKNTKLHFGRQVEEMCLPLHSMEMTFFSSFLNSQSNSVHLMIKCRVHGSGERAKFFLFYRELCHPIKPDDCYWSIGHNYNRALVAASIGSYGAYLADGSKYRLALLLVVLILAHELEWYHFFWNHKHTKSHNVCLQAALRYLRSHPSTFIKCFHTDDGGLTGFLFPNTGLEQLCFEVSSPENEVILIIIKQNTQKKVGTNVSYLLTKHGYCLLVLASNYLKQIK</sequence>
<proteinExistence type="predicted"/>
<dbReference type="EnsemblPlants" id="MELO3C032677.2.1">
    <property type="protein sequence ID" value="MELO3C032677.2.1"/>
    <property type="gene ID" value="MELO3C032677.2"/>
</dbReference>
<name>A0A9I9EEI3_CUCME</name>
<accession>A0A9I9EEI3</accession>
<protein>
    <submittedName>
        <fullName evidence="1">Uncharacterized protein</fullName>
    </submittedName>
</protein>
<organism evidence="1">
    <name type="scientific">Cucumis melo</name>
    <name type="common">Muskmelon</name>
    <dbReference type="NCBI Taxonomy" id="3656"/>
    <lineage>
        <taxon>Eukaryota</taxon>
        <taxon>Viridiplantae</taxon>
        <taxon>Streptophyta</taxon>
        <taxon>Embryophyta</taxon>
        <taxon>Tracheophyta</taxon>
        <taxon>Spermatophyta</taxon>
        <taxon>Magnoliopsida</taxon>
        <taxon>eudicotyledons</taxon>
        <taxon>Gunneridae</taxon>
        <taxon>Pentapetalae</taxon>
        <taxon>rosids</taxon>
        <taxon>fabids</taxon>
        <taxon>Cucurbitales</taxon>
        <taxon>Cucurbitaceae</taxon>
        <taxon>Benincaseae</taxon>
        <taxon>Cucumis</taxon>
    </lineage>
</organism>
<dbReference type="CDD" id="cd06463">
    <property type="entry name" value="p23_like"/>
    <property type="match status" value="1"/>
</dbReference>
<evidence type="ECO:0000313" key="1">
    <source>
        <dbReference type="EnsemblPlants" id="MELO3C032677.2.1"/>
    </source>
</evidence>
<dbReference type="AlphaFoldDB" id="A0A9I9EEI3"/>
<dbReference type="Gramene" id="MELO3C032677.2.1">
    <property type="protein sequence ID" value="MELO3C032677.2.1"/>
    <property type="gene ID" value="MELO3C032677.2"/>
</dbReference>